<dbReference type="EMBL" id="HBUE01326976">
    <property type="protein sequence ID" value="CAG6591337.1"/>
    <property type="molecule type" value="Transcribed_RNA"/>
</dbReference>
<organism evidence="2">
    <name type="scientific">Culex pipiens</name>
    <name type="common">House mosquito</name>
    <dbReference type="NCBI Taxonomy" id="7175"/>
    <lineage>
        <taxon>Eukaryota</taxon>
        <taxon>Metazoa</taxon>
        <taxon>Ecdysozoa</taxon>
        <taxon>Arthropoda</taxon>
        <taxon>Hexapoda</taxon>
        <taxon>Insecta</taxon>
        <taxon>Pterygota</taxon>
        <taxon>Neoptera</taxon>
        <taxon>Endopterygota</taxon>
        <taxon>Diptera</taxon>
        <taxon>Nematocera</taxon>
        <taxon>Culicoidea</taxon>
        <taxon>Culicidae</taxon>
        <taxon>Culicinae</taxon>
        <taxon>Culicini</taxon>
        <taxon>Culex</taxon>
        <taxon>Culex</taxon>
    </lineage>
</organism>
<sequence length="124" mass="14471">MFGYFQHGRGRRWGQVFSVGGDEIHRPQELDPNSTVHVQNESEPEKTHDRKLRCRKWPRFTFTAGRWITSSRRCRRFGTAESTSTKGIFPVSVRFGFRDVAEVDVSKLQYRQRKTQRSGGANDH</sequence>
<feature type="region of interest" description="Disordered" evidence="1">
    <location>
        <begin position="25"/>
        <end position="50"/>
    </location>
</feature>
<evidence type="ECO:0000313" key="2">
    <source>
        <dbReference type="EMBL" id="CAG6539309.1"/>
    </source>
</evidence>
<accession>A0A8D8HQ13</accession>
<feature type="compositionally biased region" description="Polar residues" evidence="1">
    <location>
        <begin position="31"/>
        <end position="41"/>
    </location>
</feature>
<evidence type="ECO:0000256" key="1">
    <source>
        <dbReference type="SAM" id="MobiDB-lite"/>
    </source>
</evidence>
<dbReference type="AlphaFoldDB" id="A0A8D8HQ13"/>
<reference evidence="2" key="1">
    <citation type="submission" date="2021-05" db="EMBL/GenBank/DDBJ databases">
        <authorList>
            <person name="Alioto T."/>
            <person name="Alioto T."/>
            <person name="Gomez Garrido J."/>
        </authorList>
    </citation>
    <scope>NUCLEOTIDE SEQUENCE</scope>
</reference>
<dbReference type="EMBL" id="HBUE01220367">
    <property type="protein sequence ID" value="CAG6539309.1"/>
    <property type="molecule type" value="Transcribed_RNA"/>
</dbReference>
<name>A0A8D8HQ13_CULPI</name>
<proteinExistence type="predicted"/>
<protein>
    <submittedName>
        <fullName evidence="2">(northern house mosquito) hypothetical protein</fullName>
    </submittedName>
</protein>